<dbReference type="FunFam" id="3.30.63.10:FF:000002">
    <property type="entry name" value="Guanylate kinase 1"/>
    <property type="match status" value="1"/>
</dbReference>
<proteinExistence type="inferred from homology"/>
<evidence type="ECO:0000256" key="2">
    <source>
        <dbReference type="ARBA" id="ARBA00012961"/>
    </source>
</evidence>
<evidence type="ECO:0000313" key="12">
    <source>
        <dbReference type="Proteomes" id="UP000002572"/>
    </source>
</evidence>
<evidence type="ECO:0000256" key="7">
    <source>
        <dbReference type="ARBA" id="ARBA00022840"/>
    </source>
</evidence>
<dbReference type="InterPro" id="IPR020590">
    <property type="entry name" value="Guanylate_kinase_CS"/>
</dbReference>
<dbReference type="STRING" id="653733.Selin_2413"/>
<dbReference type="EC" id="2.7.4.8" evidence="2 9"/>
<keyword evidence="4 9" id="KW-0808">Transferase</keyword>
<comment type="similarity">
    <text evidence="1 9">Belongs to the guanylate kinase family.</text>
</comment>
<protein>
    <recommendedName>
        <fullName evidence="3 9">Guanylate kinase</fullName>
        <ecNumber evidence="2 9">2.7.4.8</ecNumber>
    </recommendedName>
    <alternativeName>
        <fullName evidence="8 9">GMP kinase</fullName>
    </alternativeName>
</protein>
<dbReference type="SMART" id="SM00072">
    <property type="entry name" value="GuKc"/>
    <property type="match status" value="1"/>
</dbReference>
<organism evidence="11 12">
    <name type="scientific">Desulfurispirillum indicum (strain ATCC BAA-1389 / DSM 22839 / S5)</name>
    <dbReference type="NCBI Taxonomy" id="653733"/>
    <lineage>
        <taxon>Bacteria</taxon>
        <taxon>Pseudomonadati</taxon>
        <taxon>Chrysiogenota</taxon>
        <taxon>Chrysiogenia</taxon>
        <taxon>Chrysiogenales</taxon>
        <taxon>Chrysiogenaceae</taxon>
        <taxon>Desulfurispirillum</taxon>
    </lineage>
</organism>
<dbReference type="GO" id="GO:0004385">
    <property type="term" value="F:GMP kinase activity"/>
    <property type="evidence" value="ECO:0007669"/>
    <property type="project" value="UniProtKB-UniRule"/>
</dbReference>
<dbReference type="AlphaFoldDB" id="E6W549"/>
<keyword evidence="6 9" id="KW-0418">Kinase</keyword>
<evidence type="ECO:0000256" key="8">
    <source>
        <dbReference type="ARBA" id="ARBA00030128"/>
    </source>
</evidence>
<dbReference type="SUPFAM" id="SSF52540">
    <property type="entry name" value="P-loop containing nucleoside triphosphate hydrolases"/>
    <property type="match status" value="1"/>
</dbReference>
<dbReference type="KEGG" id="din:Selin_2413"/>
<evidence type="ECO:0000256" key="9">
    <source>
        <dbReference type="HAMAP-Rule" id="MF_00328"/>
    </source>
</evidence>
<evidence type="ECO:0000259" key="10">
    <source>
        <dbReference type="PROSITE" id="PS50052"/>
    </source>
</evidence>
<keyword evidence="7 9" id="KW-0067">ATP-binding</keyword>
<comment type="catalytic activity">
    <reaction evidence="9">
        <text>GMP + ATP = GDP + ADP</text>
        <dbReference type="Rhea" id="RHEA:20780"/>
        <dbReference type="ChEBI" id="CHEBI:30616"/>
        <dbReference type="ChEBI" id="CHEBI:58115"/>
        <dbReference type="ChEBI" id="CHEBI:58189"/>
        <dbReference type="ChEBI" id="CHEBI:456216"/>
        <dbReference type="EC" id="2.7.4.8"/>
    </reaction>
</comment>
<dbReference type="PANTHER" id="PTHR23117:SF13">
    <property type="entry name" value="GUANYLATE KINASE"/>
    <property type="match status" value="1"/>
</dbReference>
<evidence type="ECO:0000256" key="1">
    <source>
        <dbReference type="ARBA" id="ARBA00005790"/>
    </source>
</evidence>
<dbReference type="InParanoid" id="E6W549"/>
<dbReference type="OrthoDB" id="9808150at2"/>
<dbReference type="FunCoup" id="E6W549">
    <property type="interactions" value="427"/>
</dbReference>
<comment type="function">
    <text evidence="9">Essential for recycling GMP and indirectly, cGMP.</text>
</comment>
<feature type="domain" description="Guanylate kinase-like" evidence="10">
    <location>
        <begin position="7"/>
        <end position="185"/>
    </location>
</feature>
<dbReference type="Pfam" id="PF00625">
    <property type="entry name" value="Guanylate_kin"/>
    <property type="match status" value="1"/>
</dbReference>
<dbReference type="Gene3D" id="3.40.50.300">
    <property type="entry name" value="P-loop containing nucleotide triphosphate hydrolases"/>
    <property type="match status" value="1"/>
</dbReference>
<sequence>MPKTFSGNILVLTAPSGAGKTTLSRMLVQRYPQCQLSISHTTREARPGEVNGRDYFFVELDEFLSMIQEGKFLEYATVHGNYYGTSFQYLYQAMEQGMNVLLDIDYQGAFQLKKKMPEAILVFILPPSLEDLRERLTSRGRDDDEVVKLRLQNAEEEILQYSHFDYVVVNEDLEQAYEQLASILTAEELRKNRRRPLSELADIHIEIAPEGQ</sequence>
<reference evidence="11 12" key="1">
    <citation type="submission" date="2010-12" db="EMBL/GenBank/DDBJ databases">
        <title>Complete sequence of Desulfurispirillum indicum S5.</title>
        <authorList>
            <consortium name="US DOE Joint Genome Institute"/>
            <person name="Lucas S."/>
            <person name="Copeland A."/>
            <person name="Lapidus A."/>
            <person name="Cheng J.-F."/>
            <person name="Goodwin L."/>
            <person name="Pitluck S."/>
            <person name="Chertkov O."/>
            <person name="Held B."/>
            <person name="Detter J.C."/>
            <person name="Han C."/>
            <person name="Tapia R."/>
            <person name="Land M."/>
            <person name="Hauser L."/>
            <person name="Kyrpides N."/>
            <person name="Ivanova N."/>
            <person name="Mikhailova N."/>
            <person name="Haggblom M."/>
            <person name="Rauschenbach I."/>
            <person name="Bini E."/>
            <person name="Woyke T."/>
        </authorList>
    </citation>
    <scope>NUCLEOTIDE SEQUENCE [LARGE SCALE GENOMIC DNA]</scope>
    <source>
        <strain evidence="12">ATCC BAA-1389 / DSM 22839 / S5</strain>
    </source>
</reference>
<dbReference type="PROSITE" id="PS00856">
    <property type="entry name" value="GUANYLATE_KINASE_1"/>
    <property type="match status" value="1"/>
</dbReference>
<dbReference type="InterPro" id="IPR008144">
    <property type="entry name" value="Guanylate_kin-like_dom"/>
</dbReference>
<dbReference type="InterPro" id="IPR008145">
    <property type="entry name" value="GK/Ca_channel_bsu"/>
</dbReference>
<dbReference type="RefSeq" id="WP_013506999.1">
    <property type="nucleotide sequence ID" value="NC_014836.1"/>
</dbReference>
<keyword evidence="12" id="KW-1185">Reference proteome</keyword>
<dbReference type="GO" id="GO:0005524">
    <property type="term" value="F:ATP binding"/>
    <property type="evidence" value="ECO:0007669"/>
    <property type="project" value="UniProtKB-UniRule"/>
</dbReference>
<dbReference type="Gene3D" id="3.30.63.10">
    <property type="entry name" value="Guanylate Kinase phosphate binding domain"/>
    <property type="match status" value="1"/>
</dbReference>
<dbReference type="Proteomes" id="UP000002572">
    <property type="component" value="Chromosome"/>
</dbReference>
<feature type="binding site" evidence="9">
    <location>
        <begin position="14"/>
        <end position="21"/>
    </location>
    <ligand>
        <name>ATP</name>
        <dbReference type="ChEBI" id="CHEBI:30616"/>
    </ligand>
</feature>
<evidence type="ECO:0000256" key="6">
    <source>
        <dbReference type="ARBA" id="ARBA00022777"/>
    </source>
</evidence>
<keyword evidence="5 9" id="KW-0547">Nucleotide-binding</keyword>
<evidence type="ECO:0000256" key="4">
    <source>
        <dbReference type="ARBA" id="ARBA00022679"/>
    </source>
</evidence>
<evidence type="ECO:0000256" key="5">
    <source>
        <dbReference type="ARBA" id="ARBA00022741"/>
    </source>
</evidence>
<dbReference type="HAMAP" id="MF_00328">
    <property type="entry name" value="Guanylate_kinase"/>
    <property type="match status" value="1"/>
</dbReference>
<dbReference type="HOGENOM" id="CLU_001715_1_2_0"/>
<dbReference type="PANTHER" id="PTHR23117">
    <property type="entry name" value="GUANYLATE KINASE-RELATED"/>
    <property type="match status" value="1"/>
</dbReference>
<evidence type="ECO:0000256" key="3">
    <source>
        <dbReference type="ARBA" id="ARBA00016296"/>
    </source>
</evidence>
<dbReference type="PROSITE" id="PS50052">
    <property type="entry name" value="GUANYLATE_KINASE_2"/>
    <property type="match status" value="1"/>
</dbReference>
<dbReference type="eggNOG" id="COG0194">
    <property type="taxonomic scope" value="Bacteria"/>
</dbReference>
<dbReference type="CDD" id="cd00071">
    <property type="entry name" value="GMPK"/>
    <property type="match status" value="1"/>
</dbReference>
<dbReference type="GO" id="GO:0005829">
    <property type="term" value="C:cytosol"/>
    <property type="evidence" value="ECO:0007669"/>
    <property type="project" value="TreeGrafter"/>
</dbReference>
<accession>E6W549</accession>
<evidence type="ECO:0000313" key="11">
    <source>
        <dbReference type="EMBL" id="ADU67128.1"/>
    </source>
</evidence>
<comment type="subcellular location">
    <subcellularLocation>
        <location evidence="9">Cytoplasm</location>
    </subcellularLocation>
</comment>
<dbReference type="InterPro" id="IPR017665">
    <property type="entry name" value="Guanylate_kinase"/>
</dbReference>
<dbReference type="EMBL" id="CP002432">
    <property type="protein sequence ID" value="ADU67128.1"/>
    <property type="molecule type" value="Genomic_DNA"/>
</dbReference>
<name>E6W549_DESIS</name>
<dbReference type="NCBIfam" id="TIGR03263">
    <property type="entry name" value="guanyl_kin"/>
    <property type="match status" value="1"/>
</dbReference>
<gene>
    <name evidence="9" type="primary">gmk</name>
    <name evidence="11" type="ordered locus">Selin_2413</name>
</gene>
<keyword evidence="9" id="KW-0963">Cytoplasm</keyword>
<dbReference type="InterPro" id="IPR027417">
    <property type="entry name" value="P-loop_NTPase"/>
</dbReference>